<dbReference type="Pfam" id="PF00117">
    <property type="entry name" value="GATase"/>
    <property type="match status" value="1"/>
</dbReference>
<dbReference type="Gene3D" id="3.40.50.880">
    <property type="match status" value="1"/>
</dbReference>
<dbReference type="STRING" id="1123029.SAMN02745172_00102"/>
<dbReference type="PRINTS" id="PR00096">
    <property type="entry name" value="GATASE"/>
</dbReference>
<dbReference type="PROSITE" id="PS51273">
    <property type="entry name" value="GATASE_TYPE_1"/>
    <property type="match status" value="1"/>
</dbReference>
<dbReference type="GO" id="GO:0005829">
    <property type="term" value="C:cytosol"/>
    <property type="evidence" value="ECO:0007669"/>
    <property type="project" value="TreeGrafter"/>
</dbReference>
<reference evidence="3 4" key="1">
    <citation type="submission" date="2016-12" db="EMBL/GenBank/DDBJ databases">
        <authorList>
            <person name="Song W.-J."/>
            <person name="Kurnit D.M."/>
        </authorList>
    </citation>
    <scope>NUCLEOTIDE SEQUENCE [LARGE SCALE GENOMIC DNA]</scope>
    <source>
        <strain evidence="3 4">DSM 19599</strain>
    </source>
</reference>
<evidence type="ECO:0000313" key="4">
    <source>
        <dbReference type="Proteomes" id="UP000186406"/>
    </source>
</evidence>
<dbReference type="InterPro" id="IPR029062">
    <property type="entry name" value="Class_I_gatase-like"/>
</dbReference>
<dbReference type="CDD" id="cd01743">
    <property type="entry name" value="GATase1_Anthranilate_Synthase"/>
    <property type="match status" value="1"/>
</dbReference>
<dbReference type="Proteomes" id="UP000186406">
    <property type="component" value="Unassembled WGS sequence"/>
</dbReference>
<dbReference type="EMBL" id="FRXO01000001">
    <property type="protein sequence ID" value="SHO59891.1"/>
    <property type="molecule type" value="Genomic_DNA"/>
</dbReference>
<sequence length="211" mass="22448">MTANRIGAGARSSRPRILIVDNYDSFVFNIARYFTELGAHALVVRNDTVTVDEIANDLPDAIVLSPGPCTPDEAGISLDVVARLSGRVPILGICLGHQAIGQAFGGRVVRARRPLHGQSAPIRHHGGGLFSGLPSPLAVGRYHSLIVDLPAGSPLTVTARSSEDEIMALAHHSHPTFGVQFHPESIVTEHGYDLLANFLRHVPFNPAPPGA</sequence>
<protein>
    <submittedName>
        <fullName evidence="3">Anthranilate synthase component 2</fullName>
    </submittedName>
</protein>
<evidence type="ECO:0000256" key="1">
    <source>
        <dbReference type="ARBA" id="ARBA00022962"/>
    </source>
</evidence>
<dbReference type="FunFam" id="3.40.50.880:FF:000003">
    <property type="entry name" value="Anthranilate synthase component II"/>
    <property type="match status" value="1"/>
</dbReference>
<dbReference type="GO" id="GO:0004049">
    <property type="term" value="F:anthranilate synthase activity"/>
    <property type="evidence" value="ECO:0007669"/>
    <property type="project" value="TreeGrafter"/>
</dbReference>
<gene>
    <name evidence="3" type="ORF">SAMN02745172_00102</name>
</gene>
<dbReference type="InterPro" id="IPR017926">
    <property type="entry name" value="GATASE"/>
</dbReference>
<dbReference type="InterPro" id="IPR050472">
    <property type="entry name" value="Anth_synth/Amidotransfase"/>
</dbReference>
<feature type="domain" description="Glutamine amidotransferase" evidence="2">
    <location>
        <begin position="18"/>
        <end position="201"/>
    </location>
</feature>
<dbReference type="SUPFAM" id="SSF52317">
    <property type="entry name" value="Class I glutamine amidotransferase-like"/>
    <property type="match status" value="1"/>
</dbReference>
<dbReference type="RefSeq" id="WP_073625274.1">
    <property type="nucleotide sequence ID" value="NZ_FRXO01000001.1"/>
</dbReference>
<dbReference type="NCBIfam" id="TIGR00566">
    <property type="entry name" value="trpG_papA"/>
    <property type="match status" value="1"/>
</dbReference>
<dbReference type="GO" id="GO:0000162">
    <property type="term" value="P:L-tryptophan biosynthetic process"/>
    <property type="evidence" value="ECO:0007669"/>
    <property type="project" value="TreeGrafter"/>
</dbReference>
<evidence type="ECO:0000259" key="2">
    <source>
        <dbReference type="Pfam" id="PF00117"/>
    </source>
</evidence>
<dbReference type="InterPro" id="IPR006221">
    <property type="entry name" value="TrpG/PapA_dom"/>
</dbReference>
<dbReference type="AlphaFoldDB" id="A0A1M7Z4U6"/>
<dbReference type="PRINTS" id="PR00097">
    <property type="entry name" value="ANTSNTHASEII"/>
</dbReference>
<proteinExistence type="predicted"/>
<organism evidence="3 4">
    <name type="scientific">Pseudoxanthobacter soli DSM 19599</name>
    <dbReference type="NCBI Taxonomy" id="1123029"/>
    <lineage>
        <taxon>Bacteria</taxon>
        <taxon>Pseudomonadati</taxon>
        <taxon>Pseudomonadota</taxon>
        <taxon>Alphaproteobacteria</taxon>
        <taxon>Hyphomicrobiales</taxon>
        <taxon>Segnochrobactraceae</taxon>
        <taxon>Pseudoxanthobacter</taxon>
    </lineage>
</organism>
<name>A0A1M7Z4U6_9HYPH</name>
<evidence type="ECO:0000313" key="3">
    <source>
        <dbReference type="EMBL" id="SHO59891.1"/>
    </source>
</evidence>
<dbReference type="PANTHER" id="PTHR43418:SF4">
    <property type="entry name" value="MULTIFUNCTIONAL TRYPTOPHAN BIOSYNTHESIS PROTEIN"/>
    <property type="match status" value="1"/>
</dbReference>
<keyword evidence="4" id="KW-1185">Reference proteome</keyword>
<dbReference type="OrthoDB" id="9803598at2"/>
<dbReference type="PRINTS" id="PR00099">
    <property type="entry name" value="CPSGATASE"/>
</dbReference>
<accession>A0A1M7Z4U6</accession>
<dbReference type="PANTHER" id="PTHR43418">
    <property type="entry name" value="MULTIFUNCTIONAL TRYPTOPHAN BIOSYNTHESIS PROTEIN-RELATED"/>
    <property type="match status" value="1"/>
</dbReference>
<keyword evidence="1" id="KW-0315">Glutamine amidotransferase</keyword>